<sequence length="151" mass="18273">MTKVNWLIERNIFDFEEQFLEELIRQGYTYKETKYLQFHPKEAYKYFTENDCILFRGTLNLGRDILKTSWIPGAYMDEKNLRCSTYYTYFGQYLLNNKYFMLSLGELIRRREEILDYFNSNGDLFIRPDSNMKPFHAGVFNLQILSTMLKI</sequence>
<protein>
    <submittedName>
        <fullName evidence="1">Uncharacterized protein</fullName>
    </submittedName>
</protein>
<dbReference type="Proteomes" id="UP001628874">
    <property type="component" value="Unassembled WGS sequence"/>
</dbReference>
<accession>A0ABW8WMN8</accession>
<organism evidence="1 2">
    <name type="scientific">Scytonema tolypothrichoides VB-61278_2</name>
    <dbReference type="NCBI Taxonomy" id="3232314"/>
    <lineage>
        <taxon>Bacteria</taxon>
        <taxon>Bacillati</taxon>
        <taxon>Cyanobacteriota</taxon>
        <taxon>Cyanophyceae</taxon>
        <taxon>Nostocales</taxon>
        <taxon>Scytonemataceae</taxon>
        <taxon>Scytonema</taxon>
    </lineage>
</organism>
<dbReference type="RefSeq" id="WP_038085566.1">
    <property type="nucleotide sequence ID" value="NZ_JBFQGM010000005.1"/>
</dbReference>
<keyword evidence="2" id="KW-1185">Reference proteome</keyword>
<evidence type="ECO:0000313" key="2">
    <source>
        <dbReference type="Proteomes" id="UP001628874"/>
    </source>
</evidence>
<proteinExistence type="predicted"/>
<comment type="caution">
    <text evidence="1">The sequence shown here is derived from an EMBL/GenBank/DDBJ whole genome shotgun (WGS) entry which is preliminary data.</text>
</comment>
<evidence type="ECO:0000313" key="1">
    <source>
        <dbReference type="EMBL" id="MFL9462289.1"/>
    </source>
</evidence>
<dbReference type="EMBL" id="JBFQGM010000005">
    <property type="protein sequence ID" value="MFL9462289.1"/>
    <property type="molecule type" value="Genomic_DNA"/>
</dbReference>
<gene>
    <name evidence="1" type="ORF">AB0759_16855</name>
</gene>
<name>A0ABW8WMN8_9CYAN</name>
<reference evidence="1 2" key="1">
    <citation type="submission" date="2024-07" db="EMBL/GenBank/DDBJ databases">
        <authorList>
            <person name="Tripathy S."/>
        </authorList>
    </citation>
    <scope>NUCLEOTIDE SEQUENCE [LARGE SCALE GENOMIC DNA]</scope>
    <source>
        <strain evidence="1 2">VB-61278_2</strain>
    </source>
</reference>